<evidence type="ECO:0000256" key="1">
    <source>
        <dbReference type="SAM" id="MobiDB-lite"/>
    </source>
</evidence>
<name>A0ABX6NZN5_9BURK</name>
<feature type="compositionally biased region" description="Polar residues" evidence="1">
    <location>
        <begin position="113"/>
        <end position="126"/>
    </location>
</feature>
<feature type="compositionally biased region" description="Polar residues" evidence="1">
    <location>
        <begin position="31"/>
        <end position="53"/>
    </location>
</feature>
<feature type="region of interest" description="Disordered" evidence="1">
    <location>
        <begin position="31"/>
        <end position="61"/>
    </location>
</feature>
<protein>
    <submittedName>
        <fullName evidence="3">Uncharacterized protein</fullName>
    </submittedName>
</protein>
<dbReference type="EMBL" id="CP053418">
    <property type="protein sequence ID" value="QJW83265.1"/>
    <property type="molecule type" value="Genomic_DNA"/>
</dbReference>
<organism evidence="3 4">
    <name type="scientific">Ramlibacter terrae</name>
    <dbReference type="NCBI Taxonomy" id="2732511"/>
    <lineage>
        <taxon>Bacteria</taxon>
        <taxon>Pseudomonadati</taxon>
        <taxon>Pseudomonadota</taxon>
        <taxon>Betaproteobacteria</taxon>
        <taxon>Burkholderiales</taxon>
        <taxon>Comamonadaceae</taxon>
        <taxon>Ramlibacter</taxon>
    </lineage>
</organism>
<reference evidence="3 4" key="1">
    <citation type="submission" date="2020-05" db="EMBL/GenBank/DDBJ databases">
        <title>Ramlibacter rhizophilus sp. nov., isolated from rhizosphere soil of national flower Mugunghwa from South Korea.</title>
        <authorList>
            <person name="Zheng-Fei Y."/>
            <person name="Huan T."/>
        </authorList>
    </citation>
    <scope>NUCLEOTIDE SEQUENCE [LARGE SCALE GENOMIC DNA]</scope>
    <source>
        <strain evidence="3 4">H242</strain>
    </source>
</reference>
<feature type="chain" id="PRO_5045265474" evidence="2">
    <location>
        <begin position="23"/>
        <end position="135"/>
    </location>
</feature>
<evidence type="ECO:0000256" key="2">
    <source>
        <dbReference type="SAM" id="SignalP"/>
    </source>
</evidence>
<sequence>MKKSSLSLIVAGVMAMAGAAQAQATFDSPVNQPGEASTMTYGQPNAVTSNSDMPDTGTMGAGPLVVESQTITTYNVPVYSYSLPAPVSSLPHELDRGGASETSATPGRAGEASTMTGGVPNMSTDNLPGHVYGPH</sequence>
<feature type="region of interest" description="Disordered" evidence="1">
    <location>
        <begin position="91"/>
        <end position="135"/>
    </location>
</feature>
<evidence type="ECO:0000313" key="3">
    <source>
        <dbReference type="EMBL" id="QJW83265.1"/>
    </source>
</evidence>
<dbReference type="Proteomes" id="UP000500826">
    <property type="component" value="Chromosome"/>
</dbReference>
<keyword evidence="2" id="KW-0732">Signal</keyword>
<proteinExistence type="predicted"/>
<accession>A0ABX6NZN5</accession>
<feature type="signal peptide" evidence="2">
    <location>
        <begin position="1"/>
        <end position="22"/>
    </location>
</feature>
<evidence type="ECO:0000313" key="4">
    <source>
        <dbReference type="Proteomes" id="UP000500826"/>
    </source>
</evidence>
<gene>
    <name evidence="3" type="ORF">HK414_00350</name>
</gene>
<keyword evidence="4" id="KW-1185">Reference proteome</keyword>
<reference evidence="3 4" key="2">
    <citation type="submission" date="2020-05" db="EMBL/GenBank/DDBJ databases">
        <authorList>
            <person name="Khan S.A."/>
            <person name="Jeon C.O."/>
            <person name="Chun B.H."/>
        </authorList>
    </citation>
    <scope>NUCLEOTIDE SEQUENCE [LARGE SCALE GENOMIC DNA]</scope>
    <source>
        <strain evidence="3 4">H242</strain>
    </source>
</reference>